<dbReference type="RefSeq" id="WP_322809331.1">
    <property type="nucleotide sequence ID" value="NZ_JAVBVO010000003.1"/>
</dbReference>
<feature type="domain" description="VanZ-like" evidence="2">
    <location>
        <begin position="53"/>
        <end position="184"/>
    </location>
</feature>
<evidence type="ECO:0000259" key="2">
    <source>
        <dbReference type="Pfam" id="PF04892"/>
    </source>
</evidence>
<keyword evidence="1" id="KW-0472">Membrane</keyword>
<feature type="transmembrane region" description="Helical" evidence="1">
    <location>
        <begin position="162"/>
        <end position="181"/>
    </location>
</feature>
<comment type="caution">
    <text evidence="3">The sequence shown here is derived from an EMBL/GenBank/DDBJ whole genome shotgun (WGS) entry which is preliminary data.</text>
</comment>
<dbReference type="PANTHER" id="PTHR36834">
    <property type="entry name" value="MEMBRANE PROTEIN-RELATED"/>
    <property type="match status" value="1"/>
</dbReference>
<dbReference type="AlphaFoldDB" id="A0AAW9JSZ4"/>
<name>A0AAW9JSZ4_CARML</name>
<protein>
    <submittedName>
        <fullName evidence="3">VanZ family protein</fullName>
    </submittedName>
</protein>
<feature type="transmembrane region" description="Helical" evidence="1">
    <location>
        <begin position="13"/>
        <end position="34"/>
    </location>
</feature>
<reference evidence="3" key="1">
    <citation type="submission" date="2023-08" db="EMBL/GenBank/DDBJ databases">
        <title>Genomic characterization of piscicolin 126 produced by Carnobacterium maltaromaticum CM22 strain isolated from salmon (Salmo salar).</title>
        <authorList>
            <person name="Gonzalez-Gragera E."/>
            <person name="Garcia-Lopez J.D."/>
            <person name="Teso-Perez C."/>
            <person name="Gimenez-Hernandez I."/>
            <person name="Peralta-Sanchez J.M."/>
            <person name="Valdivia E."/>
            <person name="Montalban-Lopez M."/>
            <person name="Martin-Platero A.M."/>
            <person name="Banos A."/>
            <person name="Martinez-Bueno M."/>
        </authorList>
    </citation>
    <scope>NUCLEOTIDE SEQUENCE</scope>
    <source>
        <strain evidence="3">CM22</strain>
    </source>
</reference>
<dbReference type="EMBL" id="JAVBVO010000003">
    <property type="protein sequence ID" value="MDZ5759652.1"/>
    <property type="molecule type" value="Genomic_DNA"/>
</dbReference>
<keyword evidence="1" id="KW-1133">Transmembrane helix</keyword>
<dbReference type="InterPro" id="IPR006976">
    <property type="entry name" value="VanZ-like"/>
</dbReference>
<dbReference type="InterPro" id="IPR053150">
    <property type="entry name" value="Teicoplanin_resist-assoc"/>
</dbReference>
<organism evidence="3 4">
    <name type="scientific">Carnobacterium maltaromaticum</name>
    <name type="common">Carnobacterium piscicola</name>
    <dbReference type="NCBI Taxonomy" id="2751"/>
    <lineage>
        <taxon>Bacteria</taxon>
        <taxon>Bacillati</taxon>
        <taxon>Bacillota</taxon>
        <taxon>Bacilli</taxon>
        <taxon>Lactobacillales</taxon>
        <taxon>Carnobacteriaceae</taxon>
        <taxon>Carnobacterium</taxon>
    </lineage>
</organism>
<gene>
    <name evidence="3" type="ORF">RAK27_13400</name>
</gene>
<dbReference type="PANTHER" id="PTHR36834:SF1">
    <property type="entry name" value="INTEGRAL MEMBRANE PROTEIN"/>
    <property type="match status" value="1"/>
</dbReference>
<dbReference type="Proteomes" id="UP001290462">
    <property type="component" value="Unassembled WGS sequence"/>
</dbReference>
<sequence length="197" mass="23046">MILIDNEVYAPDILLNSILVFFPIFIGFILFISWKLVKKQNINWLKIILFALFLIYLYKLSDYTIFPISIINNTIIENSSSYGTGYMFEKNPFKLLSTFTYYSAYNVFGNILLLVPYGFFLPLLFKSINNLKHILVASFIFSLFIETTQLLLNYFYLGNRTFDIMDLIANVLGGMIGFYLFKICNKLFKLENLIEIK</sequence>
<accession>A0AAW9JSZ4</accession>
<feature type="transmembrane region" description="Helical" evidence="1">
    <location>
        <begin position="102"/>
        <end position="125"/>
    </location>
</feature>
<evidence type="ECO:0000313" key="3">
    <source>
        <dbReference type="EMBL" id="MDZ5759652.1"/>
    </source>
</evidence>
<evidence type="ECO:0000313" key="4">
    <source>
        <dbReference type="Proteomes" id="UP001290462"/>
    </source>
</evidence>
<feature type="transmembrane region" description="Helical" evidence="1">
    <location>
        <begin position="134"/>
        <end position="156"/>
    </location>
</feature>
<keyword evidence="1" id="KW-0812">Transmembrane</keyword>
<dbReference type="Pfam" id="PF04892">
    <property type="entry name" value="VanZ"/>
    <property type="match status" value="1"/>
</dbReference>
<proteinExistence type="predicted"/>
<feature type="transmembrane region" description="Helical" evidence="1">
    <location>
        <begin position="41"/>
        <end position="58"/>
    </location>
</feature>
<evidence type="ECO:0000256" key="1">
    <source>
        <dbReference type="SAM" id="Phobius"/>
    </source>
</evidence>